<dbReference type="Proteomes" id="UP000323521">
    <property type="component" value="Chromosome"/>
</dbReference>
<dbReference type="Gene3D" id="3.40.190.10">
    <property type="entry name" value="Periplasmic binding protein-like II"/>
    <property type="match status" value="1"/>
</dbReference>
<accession>A0A3G1KTV9</accession>
<name>A0A3G1KTV9_FORW1</name>
<keyword evidence="2" id="KW-1185">Reference proteome</keyword>
<evidence type="ECO:0000313" key="1">
    <source>
        <dbReference type="EMBL" id="ATW25844.1"/>
    </source>
</evidence>
<sequence>MIASMQVNQKQLAESCCPCNHSQLKNLTPEYMSKDLVYPLHPGAEKAYQEKERGQSALSSSL</sequence>
<gene>
    <name evidence="1" type="ORF">DCMF_14675</name>
</gene>
<organism evidence="1 2">
    <name type="scientific">Formimonas warabiya</name>
    <dbReference type="NCBI Taxonomy" id="1761012"/>
    <lineage>
        <taxon>Bacteria</taxon>
        <taxon>Bacillati</taxon>
        <taxon>Bacillota</taxon>
        <taxon>Clostridia</taxon>
        <taxon>Eubacteriales</taxon>
        <taxon>Peptococcaceae</taxon>
        <taxon>Candidatus Formimonas</taxon>
    </lineage>
</organism>
<proteinExistence type="predicted"/>
<dbReference type="AlphaFoldDB" id="A0A3G1KTV9"/>
<evidence type="ECO:0000313" key="2">
    <source>
        <dbReference type="Proteomes" id="UP000323521"/>
    </source>
</evidence>
<dbReference type="EMBL" id="CP017634">
    <property type="protein sequence ID" value="ATW25844.1"/>
    <property type="molecule type" value="Genomic_DNA"/>
</dbReference>
<protein>
    <submittedName>
        <fullName evidence="1">Uncharacterized protein</fullName>
    </submittedName>
</protein>
<dbReference type="KEGG" id="fwa:DCMF_14675"/>
<reference evidence="1 2" key="1">
    <citation type="submission" date="2016-10" db="EMBL/GenBank/DDBJ databases">
        <title>Complete Genome Sequence of Peptococcaceae strain DCMF.</title>
        <authorList>
            <person name="Edwards R.J."/>
            <person name="Holland S.I."/>
            <person name="Deshpande N.P."/>
            <person name="Wong Y.K."/>
            <person name="Ertan H."/>
            <person name="Manefield M."/>
            <person name="Russell T.L."/>
            <person name="Lee M.J."/>
        </authorList>
    </citation>
    <scope>NUCLEOTIDE SEQUENCE [LARGE SCALE GENOMIC DNA]</scope>
    <source>
        <strain evidence="1 2">DCMF</strain>
    </source>
</reference>